<evidence type="ECO:0000313" key="2">
    <source>
        <dbReference type="Proteomes" id="UP000077748"/>
    </source>
</evidence>
<name>A0A1A9KGP4_9PSED</name>
<dbReference type="EMBL" id="CP015878">
    <property type="protein sequence ID" value="ANI16674.1"/>
    <property type="molecule type" value="Genomic_DNA"/>
</dbReference>
<organism evidence="1 2">
    <name type="scientific">Pseudomonas citronellolis</name>
    <dbReference type="NCBI Taxonomy" id="53408"/>
    <lineage>
        <taxon>Bacteria</taxon>
        <taxon>Pseudomonadati</taxon>
        <taxon>Pseudomonadota</taxon>
        <taxon>Gammaproteobacteria</taxon>
        <taxon>Pseudomonadales</taxon>
        <taxon>Pseudomonadaceae</taxon>
        <taxon>Pseudomonas</taxon>
    </lineage>
</organism>
<dbReference type="Proteomes" id="UP000077748">
    <property type="component" value="Chromosome"/>
</dbReference>
<dbReference type="RefSeq" id="WP_064583965.1">
    <property type="nucleotide sequence ID" value="NZ_CP015878.1"/>
</dbReference>
<protein>
    <recommendedName>
        <fullName evidence="3">Phage-like protein</fullName>
    </recommendedName>
</protein>
<evidence type="ECO:0008006" key="3">
    <source>
        <dbReference type="Google" id="ProtNLM"/>
    </source>
</evidence>
<sequence>MIYTSVLAAVISALAAETIDNTSKQAWQKLYRPGYQDGLDLATLAGRGIELARNDVDCWVFARLHSQLKPRHWDALVARYSTHKARKIQSIGRLCPLIASHAPQLFVQKAVTAWAIPPLRGAEGKRSTDMIVLKDIFYDMNTWDLDGRPESTRRRWRGDIRKKLDEMEEEAVIAAGEILNAEGLIFEAVA</sequence>
<proteinExistence type="predicted"/>
<accession>A0A1A9KGP4</accession>
<evidence type="ECO:0000313" key="1">
    <source>
        <dbReference type="EMBL" id="ANI16674.1"/>
    </source>
</evidence>
<reference evidence="1 2" key="1">
    <citation type="submission" date="2016-05" db="EMBL/GenBank/DDBJ databases">
        <title>Genome Sequence of Pseudomonas citronellolis Strain SJTE-3, an Estrogens and Persistent Organic Pollutants degradation strain.</title>
        <authorList>
            <person name="Liang R."/>
        </authorList>
    </citation>
    <scope>NUCLEOTIDE SEQUENCE [LARGE SCALE GENOMIC DNA]</scope>
    <source>
        <strain evidence="1 2">SJTE-3</strain>
    </source>
</reference>
<gene>
    <name evidence="1" type="ORF">A9C11_23095</name>
</gene>
<dbReference type="AlphaFoldDB" id="A0A1A9KGP4"/>